<keyword evidence="7" id="KW-0812">Transmembrane</keyword>
<dbReference type="RefSeq" id="WP_104700356.1">
    <property type="nucleotide sequence ID" value="NZ_FZPP01000027.1"/>
</dbReference>
<dbReference type="Pfam" id="PF11614">
    <property type="entry name" value="FixG_C"/>
    <property type="match status" value="1"/>
</dbReference>
<dbReference type="Proteomes" id="UP000256599">
    <property type="component" value="Unassembled WGS sequence"/>
</dbReference>
<name>A0A3D8I1V9_9HELI</name>
<evidence type="ECO:0000256" key="1">
    <source>
        <dbReference type="ARBA" id="ARBA00022448"/>
    </source>
</evidence>
<keyword evidence="2" id="KW-0004">4Fe-4S</keyword>
<dbReference type="InterPro" id="IPR014116">
    <property type="entry name" value="Cyt_c_oxidase_cbb3_FixG"/>
</dbReference>
<dbReference type="GO" id="GO:0005886">
    <property type="term" value="C:plasma membrane"/>
    <property type="evidence" value="ECO:0007669"/>
    <property type="project" value="TreeGrafter"/>
</dbReference>
<feature type="transmembrane region" description="Helical" evidence="7">
    <location>
        <begin position="321"/>
        <end position="339"/>
    </location>
</feature>
<feature type="domain" description="4Fe-4S ferredoxin-type" evidence="8">
    <location>
        <begin position="243"/>
        <end position="272"/>
    </location>
</feature>
<keyword evidence="3" id="KW-0479">Metal-binding</keyword>
<feature type="transmembrane region" description="Helical" evidence="7">
    <location>
        <begin position="65"/>
        <end position="91"/>
    </location>
</feature>
<dbReference type="InterPro" id="IPR017896">
    <property type="entry name" value="4Fe4S_Fe-S-bd"/>
</dbReference>
<keyword evidence="1" id="KW-0813">Transport</keyword>
<evidence type="ECO:0000256" key="2">
    <source>
        <dbReference type="ARBA" id="ARBA00022485"/>
    </source>
</evidence>
<dbReference type="SUPFAM" id="SSF54862">
    <property type="entry name" value="4Fe-4S ferredoxins"/>
    <property type="match status" value="1"/>
</dbReference>
<evidence type="ECO:0000256" key="4">
    <source>
        <dbReference type="ARBA" id="ARBA00022982"/>
    </source>
</evidence>
<keyword evidence="7" id="KW-0472">Membrane</keyword>
<keyword evidence="5" id="KW-0408">Iron</keyword>
<feature type="transmembrane region" description="Helical" evidence="7">
    <location>
        <begin position="135"/>
        <end position="157"/>
    </location>
</feature>
<dbReference type="Pfam" id="PF12801">
    <property type="entry name" value="Fer4_5"/>
    <property type="match status" value="1"/>
</dbReference>
<evidence type="ECO:0000313" key="10">
    <source>
        <dbReference type="Proteomes" id="UP000256599"/>
    </source>
</evidence>
<keyword evidence="4" id="KW-0249">Electron transport</keyword>
<keyword evidence="10" id="KW-1185">Reference proteome</keyword>
<proteinExistence type="predicted"/>
<dbReference type="PROSITE" id="PS51379">
    <property type="entry name" value="4FE4S_FER_2"/>
    <property type="match status" value="1"/>
</dbReference>
<keyword evidence="7" id="KW-1133">Transmembrane helix</keyword>
<gene>
    <name evidence="9" type="primary">ccoG</name>
    <name evidence="9" type="ORF">CQA63_07950</name>
</gene>
<evidence type="ECO:0000256" key="6">
    <source>
        <dbReference type="ARBA" id="ARBA00023014"/>
    </source>
</evidence>
<dbReference type="GO" id="GO:0046872">
    <property type="term" value="F:metal ion binding"/>
    <property type="evidence" value="ECO:0007669"/>
    <property type="project" value="UniProtKB-KW"/>
</dbReference>
<feature type="transmembrane region" description="Helical" evidence="7">
    <location>
        <begin position="177"/>
        <end position="196"/>
    </location>
</feature>
<reference evidence="9 10" key="1">
    <citation type="submission" date="2018-04" db="EMBL/GenBank/DDBJ databases">
        <title>Novel Campyloabacter and Helicobacter Species and Strains.</title>
        <authorList>
            <person name="Mannion A.J."/>
            <person name="Shen Z."/>
            <person name="Fox J.G."/>
        </authorList>
    </citation>
    <scope>NUCLEOTIDE SEQUENCE [LARGE SCALE GENOMIC DNA]</scope>
    <source>
        <strain evidence="9 10">MIT 98-6070</strain>
    </source>
</reference>
<keyword evidence="6" id="KW-0411">Iron-sulfur</keyword>
<dbReference type="InterPro" id="IPR032879">
    <property type="entry name" value="FixG_C"/>
</dbReference>
<sequence>MQASISQTPSHIAPYRIKRYMVYMIATFTLLVFPFIQINGNQIFLLSFDHKQLHLLGVIFDMQELYLMPFLLILMFVGIFFMTTLAGRLWCGWACPQTIFRILYRDFLQTKVFGLRKKISNKQEKMRLDTLGAKLKAVCAFCIIAFLCLVASANLMFFFTPPSDFFAYISDPLNHRILLGFWLGFGLFFIFDITYIQENFCIYMCPYCRVQSVLYDNDTLMPLYDYNRGGAVYSPSGAKYELPPKKQNKDNECTNCHACVKVCPTHIDIRKGMQLECINCLECVDACSDVMSKYAKPSLVMWKSSASLNNNGKVQFVRFRTIGYVVILALVFALLLFMGSTKEPMLLNIDRTGELYKIRAHHIVDNHYTMLFHNTDTKDHEMYFELVDVKGGNIAKHLSILSPKDTFTIKAGDKVKKIVTLRATELLPEGNYDIIIHAFAIDAKDSIFIERKTKFVYPPHNKLQD</sequence>
<dbReference type="GO" id="GO:0051539">
    <property type="term" value="F:4 iron, 4 sulfur cluster binding"/>
    <property type="evidence" value="ECO:0007669"/>
    <property type="project" value="UniProtKB-KW"/>
</dbReference>
<evidence type="ECO:0000256" key="7">
    <source>
        <dbReference type="SAM" id="Phobius"/>
    </source>
</evidence>
<dbReference type="EMBL" id="NXLR01000018">
    <property type="protein sequence ID" value="RDU59120.1"/>
    <property type="molecule type" value="Genomic_DNA"/>
</dbReference>
<accession>A0A3D8I1V9</accession>
<evidence type="ECO:0000256" key="3">
    <source>
        <dbReference type="ARBA" id="ARBA00022723"/>
    </source>
</evidence>
<dbReference type="PANTHER" id="PTHR30176">
    <property type="entry name" value="FERREDOXIN-TYPE PROTEIN NAPH"/>
    <property type="match status" value="1"/>
</dbReference>
<dbReference type="AlphaFoldDB" id="A0A3D8I1V9"/>
<comment type="caution">
    <text evidence="9">The sequence shown here is derived from an EMBL/GenBank/DDBJ whole genome shotgun (WGS) entry which is preliminary data.</text>
</comment>
<dbReference type="NCBIfam" id="TIGR02745">
    <property type="entry name" value="ccoG_rdxA_fixG"/>
    <property type="match status" value="1"/>
</dbReference>
<dbReference type="Pfam" id="PF13746">
    <property type="entry name" value="Fer4_18"/>
    <property type="match status" value="1"/>
</dbReference>
<evidence type="ECO:0000256" key="5">
    <source>
        <dbReference type="ARBA" id="ARBA00023004"/>
    </source>
</evidence>
<dbReference type="PANTHER" id="PTHR30176:SF3">
    <property type="entry name" value="FERREDOXIN-TYPE PROTEIN NAPH"/>
    <property type="match status" value="1"/>
</dbReference>
<dbReference type="InterPro" id="IPR017900">
    <property type="entry name" value="4Fe4S_Fe_S_CS"/>
</dbReference>
<dbReference type="InterPro" id="IPR051684">
    <property type="entry name" value="Electron_Trans/Redox"/>
</dbReference>
<evidence type="ECO:0000313" key="9">
    <source>
        <dbReference type="EMBL" id="RDU59120.1"/>
    </source>
</evidence>
<protein>
    <submittedName>
        <fullName evidence="9">Cytochrome c oxidase accessory protein CcoG</fullName>
    </submittedName>
</protein>
<organism evidence="9 10">
    <name type="scientific">Helicobacter marmotae</name>
    <dbReference type="NCBI Taxonomy" id="152490"/>
    <lineage>
        <taxon>Bacteria</taxon>
        <taxon>Pseudomonadati</taxon>
        <taxon>Campylobacterota</taxon>
        <taxon>Epsilonproteobacteria</taxon>
        <taxon>Campylobacterales</taxon>
        <taxon>Helicobacteraceae</taxon>
        <taxon>Helicobacter</taxon>
    </lineage>
</organism>
<feature type="transmembrane region" description="Helical" evidence="7">
    <location>
        <begin position="20"/>
        <end position="45"/>
    </location>
</feature>
<dbReference type="OrthoDB" id="9811700at2"/>
<evidence type="ECO:0000259" key="8">
    <source>
        <dbReference type="PROSITE" id="PS51379"/>
    </source>
</evidence>
<dbReference type="PROSITE" id="PS00198">
    <property type="entry name" value="4FE4S_FER_1"/>
    <property type="match status" value="1"/>
</dbReference>